<accession>A0A7M4DI73</accession>
<gene>
    <name evidence="2" type="ORF">HALOF300_01824</name>
</gene>
<name>A0A7M4DI73_9MICO</name>
<sequence>MKATGNPGLRCPVCDTADLRPFYAQLGVPTHVGILWPTREEAVDCPRGDLDLGYCPACGFVYNTGFDADLNAYGHSYDNALHFSAVFQAYEQDLAQRLIDTYDIRDSDVVEIGSGSGHFLGLVCALGENRGTGFDPSYDAEHAEPLPARVQVVNEYFSREHVDAKADLVVCRHVLEHVDDPAGMLRSLREGIGDRSDTVLYLEVPNGLLALRRLSVGDLIYEHVSYFLASSLRTAVESAGFEILDLRESYDGQFLSVEARPTQVPQAPRPTAPDPDVLADIQAFDEHARKRVTEWADLLDRLAAADERVVAWGAGAKAVGFFNVLGVTTDVDRVVDVNPRKQGTFLAGTGQAVVPPDALVTDPPGTVLVMNPYYATEIGQMLADLGVDANVQTV</sequence>
<protein>
    <recommendedName>
        <fullName evidence="1">C-methyltransferase domain-containing protein</fullName>
    </recommendedName>
</protein>
<evidence type="ECO:0000313" key="2">
    <source>
        <dbReference type="EMBL" id="VZO36637.1"/>
    </source>
</evidence>
<evidence type="ECO:0000313" key="3">
    <source>
        <dbReference type="Proteomes" id="UP000419743"/>
    </source>
</evidence>
<dbReference type="EMBL" id="CACRYJ010000025">
    <property type="protein sequence ID" value="VZO36637.1"/>
    <property type="molecule type" value="Genomic_DNA"/>
</dbReference>
<dbReference type="Pfam" id="PF13489">
    <property type="entry name" value="Methyltransf_23"/>
    <property type="match status" value="1"/>
</dbReference>
<dbReference type="Proteomes" id="UP000419743">
    <property type="component" value="Unassembled WGS sequence"/>
</dbReference>
<dbReference type="AlphaFoldDB" id="A0A7M4DI73"/>
<dbReference type="InterPro" id="IPR013691">
    <property type="entry name" value="MeTrfase_14"/>
</dbReference>
<evidence type="ECO:0000259" key="1">
    <source>
        <dbReference type="Pfam" id="PF08484"/>
    </source>
</evidence>
<proteinExistence type="predicted"/>
<dbReference type="Pfam" id="PF08484">
    <property type="entry name" value="Methyltransf_14"/>
    <property type="match status" value="1"/>
</dbReference>
<dbReference type="SUPFAM" id="SSF53335">
    <property type="entry name" value="S-adenosyl-L-methionine-dependent methyltransferases"/>
    <property type="match status" value="1"/>
</dbReference>
<comment type="caution">
    <text evidence="2">The sequence shown here is derived from an EMBL/GenBank/DDBJ whole genome shotgun (WGS) entry which is preliminary data.</text>
</comment>
<feature type="domain" description="C-methyltransferase" evidence="1">
    <location>
        <begin position="281"/>
        <end position="383"/>
    </location>
</feature>
<keyword evidence="3" id="KW-1185">Reference proteome</keyword>
<dbReference type="Gene3D" id="3.40.50.150">
    <property type="entry name" value="Vaccinia Virus protein VP39"/>
    <property type="match status" value="1"/>
</dbReference>
<reference evidence="2 3" key="1">
    <citation type="submission" date="2019-11" db="EMBL/GenBank/DDBJ databases">
        <authorList>
            <person name="Criscuolo A."/>
        </authorList>
    </citation>
    <scope>NUCLEOTIDE SEQUENCE [LARGE SCALE GENOMIC DNA]</scope>
    <source>
        <strain evidence="2">CIP111667</strain>
    </source>
</reference>
<organism evidence="2 3">
    <name type="scientific">Occultella aeris</name>
    <dbReference type="NCBI Taxonomy" id="2761496"/>
    <lineage>
        <taxon>Bacteria</taxon>
        <taxon>Bacillati</taxon>
        <taxon>Actinomycetota</taxon>
        <taxon>Actinomycetes</taxon>
        <taxon>Micrococcales</taxon>
        <taxon>Ruaniaceae</taxon>
        <taxon>Occultella</taxon>
    </lineage>
</organism>
<dbReference type="InterPro" id="IPR029063">
    <property type="entry name" value="SAM-dependent_MTases_sf"/>
</dbReference>
<dbReference type="PANTHER" id="PTHR43861">
    <property type="entry name" value="TRANS-ACONITATE 2-METHYLTRANSFERASE-RELATED"/>
    <property type="match status" value="1"/>
</dbReference>
<dbReference type="Gene3D" id="3.40.50.720">
    <property type="entry name" value="NAD(P)-binding Rossmann-like Domain"/>
    <property type="match status" value="1"/>
</dbReference>